<reference evidence="1" key="2">
    <citation type="submission" date="2012-06" db="EMBL/GenBank/DDBJ databases">
        <authorList>
            <person name="Yu Y."/>
            <person name="Currie J."/>
            <person name="Lomeli R."/>
            <person name="Angelova A."/>
            <person name="Collura K."/>
            <person name="Wissotski M."/>
            <person name="Campos D."/>
            <person name="Kudrna D."/>
            <person name="Golser W."/>
            <person name="Ashely E."/>
            <person name="Descour A."/>
            <person name="Fernandes J."/>
            <person name="Soderlund C."/>
            <person name="Walbot V."/>
        </authorList>
    </citation>
    <scope>NUCLEOTIDE SEQUENCE</scope>
    <source>
        <strain evidence="1">B73</strain>
    </source>
</reference>
<protein>
    <submittedName>
        <fullName evidence="1">Uncharacterized protein</fullName>
    </submittedName>
</protein>
<dbReference type="EMBL" id="BT086413">
    <property type="protein sequence ID" value="ACR36766.1"/>
    <property type="molecule type" value="mRNA"/>
</dbReference>
<proteinExistence type="evidence at transcript level"/>
<name>C4J6G6_MAIZE</name>
<reference evidence="1" key="1">
    <citation type="journal article" date="2009" name="PLoS Genet.">
        <title>Sequencing, mapping, and analysis of 27,455 maize full-length cDNAs.</title>
        <authorList>
            <person name="Soderlund C."/>
            <person name="Descour A."/>
            <person name="Kudrna D."/>
            <person name="Bomhoff M."/>
            <person name="Boyd L."/>
            <person name="Currie J."/>
            <person name="Angelova A."/>
            <person name="Collura K."/>
            <person name="Wissotski M."/>
            <person name="Ashley E."/>
            <person name="Morrow D."/>
            <person name="Fernandes J."/>
            <person name="Walbot V."/>
            <person name="Yu Y."/>
        </authorList>
    </citation>
    <scope>NUCLEOTIDE SEQUENCE</scope>
    <source>
        <strain evidence="1">B73</strain>
    </source>
</reference>
<organism evidence="1">
    <name type="scientific">Zea mays</name>
    <name type="common">Maize</name>
    <dbReference type="NCBI Taxonomy" id="4577"/>
    <lineage>
        <taxon>Eukaryota</taxon>
        <taxon>Viridiplantae</taxon>
        <taxon>Streptophyta</taxon>
        <taxon>Embryophyta</taxon>
        <taxon>Tracheophyta</taxon>
        <taxon>Spermatophyta</taxon>
        <taxon>Magnoliopsida</taxon>
        <taxon>Liliopsida</taxon>
        <taxon>Poales</taxon>
        <taxon>Poaceae</taxon>
        <taxon>PACMAD clade</taxon>
        <taxon>Panicoideae</taxon>
        <taxon>Andropogonodae</taxon>
        <taxon>Andropogoneae</taxon>
        <taxon>Tripsacinae</taxon>
        <taxon>Zea</taxon>
    </lineage>
</organism>
<evidence type="ECO:0000313" key="1">
    <source>
        <dbReference type="EMBL" id="ACR36766.1"/>
    </source>
</evidence>
<dbReference type="AlphaFoldDB" id="C4J6G6"/>
<sequence length="41" mass="4180">MEPACLPAVRVFIIAAVGGDADAQSASARPECACVLALRHV</sequence>
<accession>C4J6G6</accession>